<accession>I3XZ05</accession>
<dbReference type="KEGG" id="sba:Sulba_1899"/>
<sequence length="326" mass="39201">MKNLFIIRSPLQILNAYEAIAHFELKHNIFLIVQNHLEKNNVQMREMLSMCEYEELIEMPPSKSNYFRYVALTLKLKKQRYNFIFFGNLGSFQKLLLANLEYEKSYLLEDGTSTLVFHKELSEEKQHVSWRDIRFLLAGLHIKRKKPVDYFTIFDLERKGKEEIVQHSFEYLKLRFCQKFLLTNEIYFLGQNLVKSGWVSEEAYVYYIKTIKNYFKNEKIIYIPHRAEMIDSKLRRIEDENFIIFENTMPIELYFMQQKIKPKKILSFYSTSLFTLAKIFDKTLVISYGICLENIKMKKKMRASFIEKFILHAGIEKKEICFHDIN</sequence>
<keyword evidence="2" id="KW-1185">Reference proteome</keyword>
<evidence type="ECO:0000313" key="2">
    <source>
        <dbReference type="Proteomes" id="UP000006176"/>
    </source>
</evidence>
<protein>
    <recommendedName>
        <fullName evidence="3">Glycosyltransferase family 52</fullName>
    </recommendedName>
</protein>
<dbReference type="HOGENOM" id="CLU_768952_0_0_7"/>
<organism evidence="1 2">
    <name type="scientific">Sulfurospirillum barnesii (strain ATCC 700032 / DSM 10660 / SES-3)</name>
    <dbReference type="NCBI Taxonomy" id="760154"/>
    <lineage>
        <taxon>Bacteria</taxon>
        <taxon>Pseudomonadati</taxon>
        <taxon>Campylobacterota</taxon>
        <taxon>Epsilonproteobacteria</taxon>
        <taxon>Campylobacterales</taxon>
        <taxon>Sulfurospirillaceae</taxon>
        <taxon>Sulfurospirillum</taxon>
    </lineage>
</organism>
<gene>
    <name evidence="1" type="ordered locus">Sulba_1899</name>
</gene>
<evidence type="ECO:0008006" key="3">
    <source>
        <dbReference type="Google" id="ProtNLM"/>
    </source>
</evidence>
<dbReference type="OrthoDB" id="5366146at2"/>
<dbReference type="RefSeq" id="WP_014770055.1">
    <property type="nucleotide sequence ID" value="NC_018002.1"/>
</dbReference>
<evidence type="ECO:0000313" key="1">
    <source>
        <dbReference type="EMBL" id="AFL69179.1"/>
    </source>
</evidence>
<dbReference type="STRING" id="760154.Sulba_1899"/>
<name>I3XZ05_SULBS</name>
<dbReference type="Gene3D" id="3.40.50.11110">
    <property type="entry name" value="Sialyltransferase, C-terminal GT-B Rossman nucleotide-binding domain"/>
    <property type="match status" value="1"/>
</dbReference>
<dbReference type="PATRIC" id="fig|760154.4.peg.1896"/>
<reference evidence="1 2" key="1">
    <citation type="submission" date="2012-06" db="EMBL/GenBank/DDBJ databases">
        <title>Complete sequence of Sulfurospirillum barnesii SES-3.</title>
        <authorList>
            <consortium name="US DOE Joint Genome Institute"/>
            <person name="Lucas S."/>
            <person name="Han J."/>
            <person name="Lapidus A."/>
            <person name="Cheng J.-F."/>
            <person name="Goodwin L."/>
            <person name="Pitluck S."/>
            <person name="Peters L."/>
            <person name="Ovchinnikova G."/>
            <person name="Lu M."/>
            <person name="Detter J.C."/>
            <person name="Han C."/>
            <person name="Tapia R."/>
            <person name="Land M."/>
            <person name="Hauser L."/>
            <person name="Kyrpides N."/>
            <person name="Ivanova N."/>
            <person name="Pagani I."/>
            <person name="Stolz J."/>
            <person name="Arkin A."/>
            <person name="Dehal P."/>
            <person name="Oremland R."/>
            <person name="Saltikov C."/>
            <person name="Basu P."/>
            <person name="Hollibaugh J."/>
            <person name="Newman D."/>
            <person name="Stolyar S."/>
            <person name="Hazen T."/>
            <person name="Woyke T."/>
        </authorList>
    </citation>
    <scope>NUCLEOTIDE SEQUENCE [LARGE SCALE GENOMIC DNA]</scope>
    <source>
        <strain evidence="2">ATCC 700032 / DSM 10660 / SES-3</strain>
    </source>
</reference>
<dbReference type="eggNOG" id="ENOG503389G">
    <property type="taxonomic scope" value="Bacteria"/>
</dbReference>
<proteinExistence type="predicted"/>
<dbReference type="EMBL" id="CP003333">
    <property type="protein sequence ID" value="AFL69179.1"/>
    <property type="molecule type" value="Genomic_DNA"/>
</dbReference>
<dbReference type="Proteomes" id="UP000006176">
    <property type="component" value="Chromosome"/>
</dbReference>
<dbReference type="AlphaFoldDB" id="I3XZ05"/>